<dbReference type="SMART" id="SM00256">
    <property type="entry name" value="FBOX"/>
    <property type="match status" value="1"/>
</dbReference>
<dbReference type="PROSITE" id="PS50181">
    <property type="entry name" value="FBOX"/>
    <property type="match status" value="1"/>
</dbReference>
<evidence type="ECO:0000259" key="1">
    <source>
        <dbReference type="PROSITE" id="PS50181"/>
    </source>
</evidence>
<dbReference type="InterPro" id="IPR036047">
    <property type="entry name" value="F-box-like_dom_sf"/>
</dbReference>
<dbReference type="EMBL" id="KV426524">
    <property type="protein sequence ID" value="KZV80078.1"/>
    <property type="molecule type" value="Genomic_DNA"/>
</dbReference>
<accession>A0A165B8R5</accession>
<reference evidence="2 3" key="1">
    <citation type="journal article" date="2016" name="Mol. Biol. Evol.">
        <title>Comparative Genomics of Early-Diverging Mushroom-Forming Fungi Provides Insights into the Origins of Lignocellulose Decay Capabilities.</title>
        <authorList>
            <person name="Nagy L.G."/>
            <person name="Riley R."/>
            <person name="Tritt A."/>
            <person name="Adam C."/>
            <person name="Daum C."/>
            <person name="Floudas D."/>
            <person name="Sun H."/>
            <person name="Yadav J.S."/>
            <person name="Pangilinan J."/>
            <person name="Larsson K.H."/>
            <person name="Matsuura K."/>
            <person name="Barry K."/>
            <person name="Labutti K."/>
            <person name="Kuo R."/>
            <person name="Ohm R.A."/>
            <person name="Bhattacharya S.S."/>
            <person name="Shirouzu T."/>
            <person name="Yoshinaga Y."/>
            <person name="Martin F.M."/>
            <person name="Grigoriev I.V."/>
            <person name="Hibbett D.S."/>
        </authorList>
    </citation>
    <scope>NUCLEOTIDE SEQUENCE [LARGE SCALE GENOMIC DNA]</scope>
    <source>
        <strain evidence="2 3">HHB12029</strain>
    </source>
</reference>
<dbReference type="OrthoDB" id="3172239at2759"/>
<organism evidence="2 3">
    <name type="scientific">Exidia glandulosa HHB12029</name>
    <dbReference type="NCBI Taxonomy" id="1314781"/>
    <lineage>
        <taxon>Eukaryota</taxon>
        <taxon>Fungi</taxon>
        <taxon>Dikarya</taxon>
        <taxon>Basidiomycota</taxon>
        <taxon>Agaricomycotina</taxon>
        <taxon>Agaricomycetes</taxon>
        <taxon>Auriculariales</taxon>
        <taxon>Exidiaceae</taxon>
        <taxon>Exidia</taxon>
    </lineage>
</organism>
<dbReference type="Gene3D" id="1.20.1280.50">
    <property type="match status" value="1"/>
</dbReference>
<gene>
    <name evidence="2" type="ORF">EXIGLDRAFT_845888</name>
</gene>
<keyword evidence="3" id="KW-1185">Reference proteome</keyword>
<dbReference type="SUPFAM" id="SSF81383">
    <property type="entry name" value="F-box domain"/>
    <property type="match status" value="1"/>
</dbReference>
<feature type="domain" description="F-box" evidence="1">
    <location>
        <begin position="67"/>
        <end position="115"/>
    </location>
</feature>
<name>A0A165B8R5_EXIGL</name>
<sequence>MDHNVEVSAARTNALESAVIAVCSEVVSTLAGELKTKDNALIGLIRSSLFGIVNAAFDDFLHRLSQAQPVSTLPAELLCRVFEFLDLADRVTATHVCRQWRSTSLAAPAALWCDVVFRGGPAGVLSDMLERTRDLPVSLDATVMPDSIDQLSECLMAHMHHIRHLNIDVQFMPSSQQDIDLSTALNIEAPILERFLFFNPDSQFIYRPSELGGIFGGHAPGLGTVKLQGDISHFDPASALASARAVTFAESDWTLRDDLNALFAVFPLVESLCIEVDECSSMGLPDLVLNFPNLLTHLAVTLNTEVDAVDPCDVLALVDQHTNNVHDVYLCINTHLEAEHALRLLQACISGCGNTVTYLAVMSSVEDTDVIVQMQGTNGQRRTVTNIPCEVMEEWPTGTFDNLTKLSISEASWMRGDLLPACPALVELEVRMLVPRYYPANSGDSIFVSSDSERQYLLSCPRLRTLALTTRRYNDPDMVAAAPLILAPDTVRDFIERRLAFESPTLRLERLVFRGTRLLQTPADQVARLLAIVDSIDFEDGKPSILADFDNVFRWD</sequence>
<dbReference type="AlphaFoldDB" id="A0A165B8R5"/>
<dbReference type="InParanoid" id="A0A165B8R5"/>
<dbReference type="InterPro" id="IPR001810">
    <property type="entry name" value="F-box_dom"/>
</dbReference>
<protein>
    <recommendedName>
        <fullName evidence="1">F-box domain-containing protein</fullName>
    </recommendedName>
</protein>
<evidence type="ECO:0000313" key="2">
    <source>
        <dbReference type="EMBL" id="KZV80078.1"/>
    </source>
</evidence>
<evidence type="ECO:0000313" key="3">
    <source>
        <dbReference type="Proteomes" id="UP000077266"/>
    </source>
</evidence>
<proteinExistence type="predicted"/>
<dbReference type="Proteomes" id="UP000077266">
    <property type="component" value="Unassembled WGS sequence"/>
</dbReference>
<dbReference type="Pfam" id="PF12937">
    <property type="entry name" value="F-box-like"/>
    <property type="match status" value="1"/>
</dbReference>